<organism evidence="7 8">
    <name type="scientific">Kribbella antiqua</name>
    <dbReference type="NCBI Taxonomy" id="2512217"/>
    <lineage>
        <taxon>Bacteria</taxon>
        <taxon>Bacillati</taxon>
        <taxon>Actinomycetota</taxon>
        <taxon>Actinomycetes</taxon>
        <taxon>Propionibacteriales</taxon>
        <taxon>Kribbellaceae</taxon>
        <taxon>Kribbella</taxon>
    </lineage>
</organism>
<dbReference type="Proteomes" id="UP000295573">
    <property type="component" value="Unassembled WGS sequence"/>
</dbReference>
<evidence type="ECO:0000256" key="3">
    <source>
        <dbReference type="ARBA" id="ARBA00023002"/>
    </source>
</evidence>
<sequence length="275" mass="30349">MRFGLDVPIDGAYADPRVLGRLAAEAERAGWDGFFVQDVLSSGEAVADPWIALTAVVLATERLAVGSMLTPLPRRRPWEVARQAATLDRLSGGRLIFAAGLGYAEQDFTPFGDSWDPLVRAEKLDEGLDIISGLWSGEPFSYRGKHYELDQAMLRPGPLQSPRIPVWLAAGWPRRKPLRRAARWDGVYLMTVRQDTEQLLSPDDVAQVADFLREQRGDGSTGEIAFNPEESSDAGETRDRVQAFSEAGATWWLELAPDGGPDAYLERIRSGPPRS</sequence>
<dbReference type="InterPro" id="IPR036661">
    <property type="entry name" value="Luciferase-like_sf"/>
</dbReference>
<keyword evidence="1" id="KW-0285">Flavoprotein</keyword>
<dbReference type="PANTHER" id="PTHR42847:SF4">
    <property type="entry name" value="ALKANESULFONATE MONOOXYGENASE-RELATED"/>
    <property type="match status" value="1"/>
</dbReference>
<comment type="caution">
    <text evidence="7">The sequence shown here is derived from an EMBL/GenBank/DDBJ whole genome shotgun (WGS) entry which is preliminary data.</text>
</comment>
<dbReference type="AlphaFoldDB" id="A0A4R2IDH8"/>
<name>A0A4R2IDH8_9ACTN</name>
<evidence type="ECO:0000256" key="1">
    <source>
        <dbReference type="ARBA" id="ARBA00022630"/>
    </source>
</evidence>
<keyword evidence="4 7" id="KW-0503">Monooxygenase</keyword>
<keyword evidence="3" id="KW-0560">Oxidoreductase</keyword>
<reference evidence="7 8" key="1">
    <citation type="journal article" date="2015" name="Stand. Genomic Sci.">
        <title>Genomic Encyclopedia of Bacterial and Archaeal Type Strains, Phase III: the genomes of soil and plant-associated and newly described type strains.</title>
        <authorList>
            <person name="Whitman W.B."/>
            <person name="Woyke T."/>
            <person name="Klenk H.P."/>
            <person name="Zhou Y."/>
            <person name="Lilburn T.G."/>
            <person name="Beck B.J."/>
            <person name="De Vos P."/>
            <person name="Vandamme P."/>
            <person name="Eisen J.A."/>
            <person name="Garrity G."/>
            <person name="Hugenholtz P."/>
            <person name="Kyrpides N.C."/>
        </authorList>
    </citation>
    <scope>NUCLEOTIDE SEQUENCE [LARGE SCALE GENOMIC DNA]</scope>
    <source>
        <strain evidence="7 8">VKM Ac-2541</strain>
    </source>
</reference>
<evidence type="ECO:0000259" key="6">
    <source>
        <dbReference type="Pfam" id="PF00296"/>
    </source>
</evidence>
<evidence type="ECO:0000313" key="7">
    <source>
        <dbReference type="EMBL" id="TCO41608.1"/>
    </source>
</evidence>
<proteinExistence type="predicted"/>
<dbReference type="SUPFAM" id="SSF51679">
    <property type="entry name" value="Bacterial luciferase-like"/>
    <property type="match status" value="1"/>
</dbReference>
<evidence type="ECO:0000313" key="8">
    <source>
        <dbReference type="Proteomes" id="UP000295573"/>
    </source>
</evidence>
<dbReference type="InterPro" id="IPR050172">
    <property type="entry name" value="SsuD_RutA_monooxygenase"/>
</dbReference>
<dbReference type="PANTHER" id="PTHR42847">
    <property type="entry name" value="ALKANESULFONATE MONOOXYGENASE"/>
    <property type="match status" value="1"/>
</dbReference>
<dbReference type="InterPro" id="IPR011251">
    <property type="entry name" value="Luciferase-like_dom"/>
</dbReference>
<feature type="domain" description="Luciferase-like" evidence="6">
    <location>
        <begin position="12"/>
        <end position="184"/>
    </location>
</feature>
<protein>
    <submittedName>
        <fullName evidence="7">Alkanesulfonate monooxygenase SsuD/methylene tetrahydromethanopterin reductase-like flavin-dependent oxidoreductase (Luciferase family)</fullName>
    </submittedName>
</protein>
<dbReference type="GO" id="GO:0046306">
    <property type="term" value="P:alkanesulfonate catabolic process"/>
    <property type="evidence" value="ECO:0007669"/>
    <property type="project" value="TreeGrafter"/>
</dbReference>
<dbReference type="GO" id="GO:0008726">
    <property type="term" value="F:alkanesulfonate monooxygenase activity"/>
    <property type="evidence" value="ECO:0007669"/>
    <property type="project" value="TreeGrafter"/>
</dbReference>
<dbReference type="Gene3D" id="3.20.20.30">
    <property type="entry name" value="Luciferase-like domain"/>
    <property type="match status" value="1"/>
</dbReference>
<accession>A0A4R2IDH8</accession>
<evidence type="ECO:0000256" key="4">
    <source>
        <dbReference type="ARBA" id="ARBA00023033"/>
    </source>
</evidence>
<evidence type="ECO:0000256" key="5">
    <source>
        <dbReference type="SAM" id="MobiDB-lite"/>
    </source>
</evidence>
<evidence type="ECO:0000256" key="2">
    <source>
        <dbReference type="ARBA" id="ARBA00022643"/>
    </source>
</evidence>
<gene>
    <name evidence="7" type="ORF">EV646_115149</name>
</gene>
<feature type="region of interest" description="Disordered" evidence="5">
    <location>
        <begin position="217"/>
        <end position="240"/>
    </location>
</feature>
<keyword evidence="8" id="KW-1185">Reference proteome</keyword>
<dbReference type="Pfam" id="PF00296">
    <property type="entry name" value="Bac_luciferase"/>
    <property type="match status" value="1"/>
</dbReference>
<dbReference type="RefSeq" id="WP_206752057.1">
    <property type="nucleotide sequence ID" value="NZ_SLWR01000015.1"/>
</dbReference>
<dbReference type="EMBL" id="SLWR01000015">
    <property type="protein sequence ID" value="TCO41608.1"/>
    <property type="molecule type" value="Genomic_DNA"/>
</dbReference>
<keyword evidence="2" id="KW-0288">FMN</keyword>